<feature type="domain" description="Peptidase M48" evidence="8">
    <location>
        <begin position="81"/>
        <end position="228"/>
    </location>
</feature>
<dbReference type="Pfam" id="PF01435">
    <property type="entry name" value="Peptidase_M48"/>
    <property type="match status" value="1"/>
</dbReference>
<evidence type="ECO:0000259" key="8">
    <source>
        <dbReference type="Pfam" id="PF01435"/>
    </source>
</evidence>
<evidence type="ECO:0000256" key="6">
    <source>
        <dbReference type="RuleBase" id="RU003983"/>
    </source>
</evidence>
<dbReference type="InterPro" id="IPR001915">
    <property type="entry name" value="Peptidase_M48"/>
</dbReference>
<dbReference type="Gene3D" id="3.30.2010.10">
    <property type="entry name" value="Metalloproteases ('zincins'), catalytic domain"/>
    <property type="match status" value="1"/>
</dbReference>
<feature type="chain" id="PRO_5045188569" evidence="7">
    <location>
        <begin position="20"/>
        <end position="236"/>
    </location>
</feature>
<evidence type="ECO:0000256" key="7">
    <source>
        <dbReference type="SAM" id="SignalP"/>
    </source>
</evidence>
<evidence type="ECO:0000256" key="5">
    <source>
        <dbReference type="ARBA" id="ARBA00023049"/>
    </source>
</evidence>
<evidence type="ECO:0000313" key="10">
    <source>
        <dbReference type="Proteomes" id="UP001193035"/>
    </source>
</evidence>
<evidence type="ECO:0000256" key="3">
    <source>
        <dbReference type="ARBA" id="ARBA00022801"/>
    </source>
</evidence>
<name>A0ABY2X496_9RHOB</name>
<gene>
    <name evidence="9" type="ORF">FGK63_01595</name>
</gene>
<feature type="signal peptide" evidence="7">
    <location>
        <begin position="1"/>
        <end position="19"/>
    </location>
</feature>
<reference evidence="9 10" key="1">
    <citation type="submission" date="2019-05" db="EMBL/GenBank/DDBJ databases">
        <title>Ruegeria sp. nov., isolated from tidal flat.</title>
        <authorList>
            <person name="Kim W."/>
        </authorList>
    </citation>
    <scope>NUCLEOTIDE SEQUENCE [LARGE SCALE GENOMIC DNA]</scope>
    <source>
        <strain evidence="9 10">CAU 1488</strain>
    </source>
</reference>
<comment type="cofactor">
    <cofactor evidence="6">
        <name>Zn(2+)</name>
        <dbReference type="ChEBI" id="CHEBI:29105"/>
    </cofactor>
    <text evidence="6">Binds 1 zinc ion per subunit.</text>
</comment>
<dbReference type="InterPro" id="IPR051156">
    <property type="entry name" value="Mito/Outer_Membr_Metalloprot"/>
</dbReference>
<keyword evidence="2" id="KW-0479">Metal-binding</keyword>
<evidence type="ECO:0000313" key="9">
    <source>
        <dbReference type="EMBL" id="TMV09789.1"/>
    </source>
</evidence>
<keyword evidence="10" id="KW-1185">Reference proteome</keyword>
<keyword evidence="7" id="KW-0732">Signal</keyword>
<keyword evidence="4 6" id="KW-0862">Zinc</keyword>
<evidence type="ECO:0000256" key="2">
    <source>
        <dbReference type="ARBA" id="ARBA00022723"/>
    </source>
</evidence>
<evidence type="ECO:0000256" key="4">
    <source>
        <dbReference type="ARBA" id="ARBA00022833"/>
    </source>
</evidence>
<sequence>MRRIALLLVLVLSACEVTAPPPATVPAPQSSALPPNTRVAAKNFDAVSQAVGAQARAECKRRTSGGNCDFRILIDPDKRAPANAYQTLDKQGRPVIVFTQSMIASTRNGDELAFVMGHEAAHHIRGHIARQSQNAAVGAIVFGQLAGLTGGNAAAIDAAQQLGAVVGARSYSKEFELEADQLGTIITYNAGYNPLVGVLFFDRVPDPGNRFLGSHPPNAQRVQAVNQTARQLGLIR</sequence>
<dbReference type="RefSeq" id="WP_138839848.1">
    <property type="nucleotide sequence ID" value="NZ_VCPD01000001.1"/>
</dbReference>
<organism evidence="9 10">
    <name type="scientific">Ruegeria sediminis</name>
    <dbReference type="NCBI Taxonomy" id="2583820"/>
    <lineage>
        <taxon>Bacteria</taxon>
        <taxon>Pseudomonadati</taxon>
        <taxon>Pseudomonadota</taxon>
        <taxon>Alphaproteobacteria</taxon>
        <taxon>Rhodobacterales</taxon>
        <taxon>Roseobacteraceae</taxon>
        <taxon>Ruegeria</taxon>
    </lineage>
</organism>
<proteinExistence type="inferred from homology"/>
<dbReference type="Proteomes" id="UP001193035">
    <property type="component" value="Unassembled WGS sequence"/>
</dbReference>
<keyword evidence="5 6" id="KW-0482">Metalloprotease</keyword>
<comment type="caution">
    <text evidence="9">The sequence shown here is derived from an EMBL/GenBank/DDBJ whole genome shotgun (WGS) entry which is preliminary data.</text>
</comment>
<dbReference type="EMBL" id="VCPD01000001">
    <property type="protein sequence ID" value="TMV09789.1"/>
    <property type="molecule type" value="Genomic_DNA"/>
</dbReference>
<dbReference type="PANTHER" id="PTHR22726">
    <property type="entry name" value="METALLOENDOPEPTIDASE OMA1"/>
    <property type="match status" value="1"/>
</dbReference>
<comment type="similarity">
    <text evidence="6">Belongs to the peptidase M48 family.</text>
</comment>
<keyword evidence="3 6" id="KW-0378">Hydrolase</keyword>
<keyword evidence="1 6" id="KW-0645">Protease</keyword>
<dbReference type="PROSITE" id="PS51257">
    <property type="entry name" value="PROKAR_LIPOPROTEIN"/>
    <property type="match status" value="1"/>
</dbReference>
<dbReference type="PANTHER" id="PTHR22726:SF1">
    <property type="entry name" value="METALLOENDOPEPTIDASE OMA1, MITOCHONDRIAL"/>
    <property type="match status" value="1"/>
</dbReference>
<accession>A0ABY2X496</accession>
<evidence type="ECO:0000256" key="1">
    <source>
        <dbReference type="ARBA" id="ARBA00022670"/>
    </source>
</evidence>
<protein>
    <submittedName>
        <fullName evidence="9">Peptidase M48</fullName>
    </submittedName>
</protein>